<organism evidence="1 2">
    <name type="scientific">Tetrabaena socialis</name>
    <dbReference type="NCBI Taxonomy" id="47790"/>
    <lineage>
        <taxon>Eukaryota</taxon>
        <taxon>Viridiplantae</taxon>
        <taxon>Chlorophyta</taxon>
        <taxon>core chlorophytes</taxon>
        <taxon>Chlorophyceae</taxon>
        <taxon>CS clade</taxon>
        <taxon>Chlamydomonadales</taxon>
        <taxon>Tetrabaenaceae</taxon>
        <taxon>Tetrabaena</taxon>
    </lineage>
</organism>
<dbReference type="GO" id="GO:0005886">
    <property type="term" value="C:plasma membrane"/>
    <property type="evidence" value="ECO:0007669"/>
    <property type="project" value="TreeGrafter"/>
</dbReference>
<sequence>MYGRTRPLQQPRASAVPPLMRRCCGEPPGMDKLFDLMMMGFKYQLLCSTKLDSMMEVTLLHLATVRSIVESLP</sequence>
<dbReference type="AlphaFoldDB" id="A0A2J8A243"/>
<accession>A0A2J8A243</accession>
<dbReference type="Proteomes" id="UP000236333">
    <property type="component" value="Unassembled WGS sequence"/>
</dbReference>
<dbReference type="GO" id="GO:0005737">
    <property type="term" value="C:cytoplasm"/>
    <property type="evidence" value="ECO:0007669"/>
    <property type="project" value="TreeGrafter"/>
</dbReference>
<dbReference type="PANTHER" id="PTHR21439">
    <property type="entry name" value="OXIDORED-NITRO DOMAIN-CONTAINING PROTEIN"/>
    <property type="match status" value="1"/>
</dbReference>
<protein>
    <submittedName>
        <fullName evidence="1">Uncharacterized protein</fullName>
    </submittedName>
</protein>
<gene>
    <name evidence="1" type="ORF">TSOC_007022</name>
</gene>
<evidence type="ECO:0000313" key="1">
    <source>
        <dbReference type="EMBL" id="PNH06584.1"/>
    </source>
</evidence>
<dbReference type="OrthoDB" id="2157380at2759"/>
<proteinExistence type="predicted"/>
<reference evidence="1 2" key="1">
    <citation type="journal article" date="2017" name="Mol. Biol. Evol.">
        <title>The 4-celled Tetrabaena socialis nuclear genome reveals the essential components for genetic control of cell number at the origin of multicellularity in the volvocine lineage.</title>
        <authorList>
            <person name="Featherston J."/>
            <person name="Arakaki Y."/>
            <person name="Hanschen E.R."/>
            <person name="Ferris P.J."/>
            <person name="Michod R.E."/>
            <person name="Olson B.J.S.C."/>
            <person name="Nozaki H."/>
            <person name="Durand P.M."/>
        </authorList>
    </citation>
    <scope>NUCLEOTIDE SEQUENCE [LARGE SCALE GENOMIC DNA]</scope>
    <source>
        <strain evidence="1 2">NIES-571</strain>
    </source>
</reference>
<feature type="non-terminal residue" evidence="1">
    <location>
        <position position="73"/>
    </location>
</feature>
<dbReference type="EMBL" id="PGGS01000227">
    <property type="protein sequence ID" value="PNH06584.1"/>
    <property type="molecule type" value="Genomic_DNA"/>
</dbReference>
<comment type="caution">
    <text evidence="1">The sequence shown here is derived from an EMBL/GenBank/DDBJ whole genome shotgun (WGS) entry which is preliminary data.</text>
</comment>
<name>A0A2J8A243_9CHLO</name>
<keyword evidence="2" id="KW-1185">Reference proteome</keyword>
<dbReference type="Pfam" id="PF10188">
    <property type="entry name" value="Oscp1"/>
    <property type="match status" value="1"/>
</dbReference>
<dbReference type="InterPro" id="IPR019332">
    <property type="entry name" value="OSCP1"/>
</dbReference>
<dbReference type="PANTHER" id="PTHR21439:SF0">
    <property type="entry name" value="PROTEIN OSCP1"/>
    <property type="match status" value="1"/>
</dbReference>
<evidence type="ECO:0000313" key="2">
    <source>
        <dbReference type="Proteomes" id="UP000236333"/>
    </source>
</evidence>